<dbReference type="GO" id="GO:0008270">
    <property type="term" value="F:zinc ion binding"/>
    <property type="evidence" value="ECO:0007669"/>
    <property type="project" value="UniProtKB-UniRule"/>
</dbReference>
<dbReference type="EC" id="3.5.4.33" evidence="8"/>
<evidence type="ECO:0000313" key="11">
    <source>
        <dbReference type="Proteomes" id="UP000199496"/>
    </source>
</evidence>
<comment type="function">
    <text evidence="8">Catalyzes the deamination of adenosine to inosine at the wobble position 34 of tRNA(Arg2).</text>
</comment>
<keyword evidence="3 8" id="KW-0819">tRNA processing</keyword>
<dbReference type="Gene3D" id="3.40.140.10">
    <property type="entry name" value="Cytidine Deaminase, domain 2"/>
    <property type="match status" value="1"/>
</dbReference>
<proteinExistence type="inferred from homology"/>
<comment type="similarity">
    <text evidence="1">Belongs to the cytidine and deoxycytidylate deaminase family. ADAT2 subfamily.</text>
</comment>
<dbReference type="InterPro" id="IPR016192">
    <property type="entry name" value="APOBEC/CMP_deaminase_Zn-bd"/>
</dbReference>
<keyword evidence="6 8" id="KW-0862">Zinc</keyword>
<evidence type="ECO:0000256" key="4">
    <source>
        <dbReference type="ARBA" id="ARBA00022723"/>
    </source>
</evidence>
<dbReference type="InterPro" id="IPR016193">
    <property type="entry name" value="Cytidine_deaminase-like"/>
</dbReference>
<feature type="binding site" evidence="8">
    <location>
        <position position="88"/>
    </location>
    <ligand>
        <name>Zn(2+)</name>
        <dbReference type="ChEBI" id="CHEBI:29105"/>
        <note>catalytic</note>
    </ligand>
</feature>
<evidence type="ECO:0000256" key="2">
    <source>
        <dbReference type="ARBA" id="ARBA00011738"/>
    </source>
</evidence>
<name>A0A1H9EF12_9GAMM</name>
<accession>A0A1H9EF12</accession>
<dbReference type="GO" id="GO:0052717">
    <property type="term" value="F:tRNA-specific adenosine-34 deaminase activity"/>
    <property type="evidence" value="ECO:0007669"/>
    <property type="project" value="UniProtKB-UniRule"/>
</dbReference>
<comment type="catalytic activity">
    <reaction evidence="7 8">
        <text>adenosine(34) in tRNA + H2O + H(+) = inosine(34) in tRNA + NH4(+)</text>
        <dbReference type="Rhea" id="RHEA:43168"/>
        <dbReference type="Rhea" id="RHEA-COMP:10373"/>
        <dbReference type="Rhea" id="RHEA-COMP:10374"/>
        <dbReference type="ChEBI" id="CHEBI:15377"/>
        <dbReference type="ChEBI" id="CHEBI:15378"/>
        <dbReference type="ChEBI" id="CHEBI:28938"/>
        <dbReference type="ChEBI" id="CHEBI:74411"/>
        <dbReference type="ChEBI" id="CHEBI:82852"/>
        <dbReference type="EC" id="3.5.4.33"/>
    </reaction>
</comment>
<dbReference type="PROSITE" id="PS00903">
    <property type="entry name" value="CYT_DCMP_DEAMINASES_1"/>
    <property type="match status" value="1"/>
</dbReference>
<evidence type="ECO:0000256" key="8">
    <source>
        <dbReference type="HAMAP-Rule" id="MF_00972"/>
    </source>
</evidence>
<dbReference type="CDD" id="cd01285">
    <property type="entry name" value="nucleoside_deaminase"/>
    <property type="match status" value="1"/>
</dbReference>
<evidence type="ECO:0000256" key="6">
    <source>
        <dbReference type="ARBA" id="ARBA00022833"/>
    </source>
</evidence>
<dbReference type="NCBIfam" id="NF008113">
    <property type="entry name" value="PRK10860.1"/>
    <property type="match status" value="1"/>
</dbReference>
<dbReference type="HAMAP" id="MF_00972">
    <property type="entry name" value="tRNA_aden_deaminase"/>
    <property type="match status" value="1"/>
</dbReference>
<reference evidence="10 11" key="1">
    <citation type="submission" date="2016-10" db="EMBL/GenBank/DDBJ databases">
        <authorList>
            <person name="de Groot N.N."/>
        </authorList>
    </citation>
    <scope>NUCLEOTIDE SEQUENCE [LARGE SCALE GENOMIC DNA]</scope>
    <source>
        <strain evidence="10 11">B7-7</strain>
    </source>
</reference>
<feature type="domain" description="CMP/dCMP-type deaminase" evidence="9">
    <location>
        <begin position="4"/>
        <end position="115"/>
    </location>
</feature>
<evidence type="ECO:0000259" key="9">
    <source>
        <dbReference type="PROSITE" id="PS51747"/>
    </source>
</evidence>
<dbReference type="GO" id="GO:0002100">
    <property type="term" value="P:tRNA wobble adenosine to inosine editing"/>
    <property type="evidence" value="ECO:0007669"/>
    <property type="project" value="UniProtKB-UniRule"/>
</dbReference>
<evidence type="ECO:0000313" key="10">
    <source>
        <dbReference type="EMBL" id="SEQ24172.1"/>
    </source>
</evidence>
<evidence type="ECO:0000256" key="7">
    <source>
        <dbReference type="ARBA" id="ARBA00048045"/>
    </source>
</evidence>
<dbReference type="Proteomes" id="UP000199496">
    <property type="component" value="Unassembled WGS sequence"/>
</dbReference>
<evidence type="ECO:0000256" key="3">
    <source>
        <dbReference type="ARBA" id="ARBA00022694"/>
    </source>
</evidence>
<feature type="binding site" evidence="8">
    <location>
        <position position="85"/>
    </location>
    <ligand>
        <name>Zn(2+)</name>
        <dbReference type="ChEBI" id="CHEBI:29105"/>
        <note>catalytic</note>
    </ligand>
</feature>
<organism evidence="10 11">
    <name type="scientific">Ectothiorhodospira magna</name>
    <dbReference type="NCBI Taxonomy" id="867345"/>
    <lineage>
        <taxon>Bacteria</taxon>
        <taxon>Pseudomonadati</taxon>
        <taxon>Pseudomonadota</taxon>
        <taxon>Gammaproteobacteria</taxon>
        <taxon>Chromatiales</taxon>
        <taxon>Ectothiorhodospiraceae</taxon>
        <taxon>Ectothiorhodospira</taxon>
    </lineage>
</organism>
<protein>
    <recommendedName>
        <fullName evidence="8">tRNA-specific adenosine deaminase</fullName>
        <ecNumber evidence="8">3.5.4.33</ecNumber>
    </recommendedName>
</protein>
<dbReference type="FunFam" id="3.40.140.10:FF:000005">
    <property type="entry name" value="tRNA-specific adenosine deaminase"/>
    <property type="match status" value="1"/>
</dbReference>
<evidence type="ECO:0000256" key="1">
    <source>
        <dbReference type="ARBA" id="ARBA00010669"/>
    </source>
</evidence>
<dbReference type="PROSITE" id="PS51747">
    <property type="entry name" value="CYT_DCMP_DEAMINASES_2"/>
    <property type="match status" value="1"/>
</dbReference>
<comment type="cofactor">
    <cofactor evidence="8">
        <name>Zn(2+)</name>
        <dbReference type="ChEBI" id="CHEBI:29105"/>
    </cofactor>
    <text evidence="8">Binds 1 zinc ion per subunit.</text>
</comment>
<evidence type="ECO:0000256" key="5">
    <source>
        <dbReference type="ARBA" id="ARBA00022801"/>
    </source>
</evidence>
<dbReference type="SUPFAM" id="SSF53927">
    <property type="entry name" value="Cytidine deaminase-like"/>
    <property type="match status" value="1"/>
</dbReference>
<dbReference type="STRING" id="867345.SAMN05421693_12146"/>
<sequence>MATDPDIFWMEQALALAAAAAEQGEVPVGAVLVRDGICLGRGMNRPVALHDPTAHAEILALREAALQEGNYRLPGTTLYVTLEPCIMCLGAIMQARVARLVFGAHDPKTGVLGGAVDALALPVHHHGLEVRGGVLAQAGGDCLRAFFRARRGRGS</sequence>
<keyword evidence="5 8" id="KW-0378">Hydrolase</keyword>
<dbReference type="InterPro" id="IPR002125">
    <property type="entry name" value="CMP_dCMP_dom"/>
</dbReference>
<feature type="active site" description="Proton donor" evidence="8">
    <location>
        <position position="57"/>
    </location>
</feature>
<dbReference type="InterPro" id="IPR028883">
    <property type="entry name" value="tRNA_aden_deaminase"/>
</dbReference>
<gene>
    <name evidence="8" type="primary">tadA</name>
    <name evidence="10" type="ORF">SAMN05421693_12146</name>
</gene>
<keyword evidence="4 8" id="KW-0479">Metal-binding</keyword>
<dbReference type="AlphaFoldDB" id="A0A1H9EF12"/>
<dbReference type="RefSeq" id="WP_238375936.1">
    <property type="nucleotide sequence ID" value="NZ_FOFO01000021.1"/>
</dbReference>
<dbReference type="PANTHER" id="PTHR11079">
    <property type="entry name" value="CYTOSINE DEAMINASE FAMILY MEMBER"/>
    <property type="match status" value="1"/>
</dbReference>
<dbReference type="EMBL" id="FOFO01000021">
    <property type="protein sequence ID" value="SEQ24172.1"/>
    <property type="molecule type" value="Genomic_DNA"/>
</dbReference>
<keyword evidence="11" id="KW-1185">Reference proteome</keyword>
<feature type="binding site" evidence="8">
    <location>
        <position position="55"/>
    </location>
    <ligand>
        <name>Zn(2+)</name>
        <dbReference type="ChEBI" id="CHEBI:29105"/>
        <note>catalytic</note>
    </ligand>
</feature>
<dbReference type="PANTHER" id="PTHR11079:SF202">
    <property type="entry name" value="TRNA-SPECIFIC ADENOSINE DEAMINASE"/>
    <property type="match status" value="1"/>
</dbReference>
<comment type="subunit">
    <text evidence="2 8">Homodimer.</text>
</comment>
<dbReference type="Pfam" id="PF00383">
    <property type="entry name" value="dCMP_cyt_deam_1"/>
    <property type="match status" value="1"/>
</dbReference>